<organism evidence="2 3">
    <name type="scientific">Eleusine coracana subsp. coracana</name>
    <dbReference type="NCBI Taxonomy" id="191504"/>
    <lineage>
        <taxon>Eukaryota</taxon>
        <taxon>Viridiplantae</taxon>
        <taxon>Streptophyta</taxon>
        <taxon>Embryophyta</taxon>
        <taxon>Tracheophyta</taxon>
        <taxon>Spermatophyta</taxon>
        <taxon>Magnoliopsida</taxon>
        <taxon>Liliopsida</taxon>
        <taxon>Poales</taxon>
        <taxon>Poaceae</taxon>
        <taxon>PACMAD clade</taxon>
        <taxon>Chloridoideae</taxon>
        <taxon>Cynodonteae</taxon>
        <taxon>Eleusininae</taxon>
        <taxon>Eleusine</taxon>
    </lineage>
</organism>
<evidence type="ECO:0000313" key="2">
    <source>
        <dbReference type="EMBL" id="GJN14647.1"/>
    </source>
</evidence>
<name>A0AAV5DW13_ELECO</name>
<sequence>MALSQSTQLGLATASFGVLSFVLAELKKPPYGTPIKVSGDDAVVCQFRRTQRQRWARCRRSPPRAAPGSAPSPSSSPTAAGASRGRPCSATPRSTSSSTSP</sequence>
<gene>
    <name evidence="2" type="primary">gb01498</name>
    <name evidence="2" type="ORF">PR202_gb01498</name>
</gene>
<dbReference type="EMBL" id="BQKI01000071">
    <property type="protein sequence ID" value="GJN14647.1"/>
    <property type="molecule type" value="Genomic_DNA"/>
</dbReference>
<feature type="compositionally biased region" description="Basic residues" evidence="1">
    <location>
        <begin position="53"/>
        <end position="62"/>
    </location>
</feature>
<dbReference type="AlphaFoldDB" id="A0AAV5DW13"/>
<reference evidence="2" key="2">
    <citation type="submission" date="2021-12" db="EMBL/GenBank/DDBJ databases">
        <title>Resequencing data analysis of finger millet.</title>
        <authorList>
            <person name="Hatakeyama M."/>
            <person name="Aluri S."/>
            <person name="Balachadran M.T."/>
            <person name="Sivarajan S.R."/>
            <person name="Poveda L."/>
            <person name="Shimizu-Inatsugi R."/>
            <person name="Schlapbach R."/>
            <person name="Sreeman S.M."/>
            <person name="Shimizu K.K."/>
        </authorList>
    </citation>
    <scope>NUCLEOTIDE SEQUENCE</scope>
</reference>
<evidence type="ECO:0000256" key="1">
    <source>
        <dbReference type="SAM" id="MobiDB-lite"/>
    </source>
</evidence>
<comment type="caution">
    <text evidence="2">The sequence shown here is derived from an EMBL/GenBank/DDBJ whole genome shotgun (WGS) entry which is preliminary data.</text>
</comment>
<feature type="region of interest" description="Disordered" evidence="1">
    <location>
        <begin position="53"/>
        <end position="101"/>
    </location>
</feature>
<evidence type="ECO:0000313" key="3">
    <source>
        <dbReference type="Proteomes" id="UP001054889"/>
    </source>
</evidence>
<accession>A0AAV5DW13</accession>
<proteinExistence type="predicted"/>
<reference evidence="2" key="1">
    <citation type="journal article" date="2018" name="DNA Res.">
        <title>Multiple hybrid de novo genome assembly of finger millet, an orphan allotetraploid crop.</title>
        <authorList>
            <person name="Hatakeyama M."/>
            <person name="Aluri S."/>
            <person name="Balachadran M.T."/>
            <person name="Sivarajan S.R."/>
            <person name="Patrignani A."/>
            <person name="Gruter S."/>
            <person name="Poveda L."/>
            <person name="Shimizu-Inatsugi R."/>
            <person name="Baeten J."/>
            <person name="Francoijs K.J."/>
            <person name="Nataraja K.N."/>
            <person name="Reddy Y.A.N."/>
            <person name="Phadnis S."/>
            <person name="Ravikumar R.L."/>
            <person name="Schlapbach R."/>
            <person name="Sreeman S.M."/>
            <person name="Shimizu K.K."/>
        </authorList>
    </citation>
    <scope>NUCLEOTIDE SEQUENCE</scope>
</reference>
<protein>
    <submittedName>
        <fullName evidence="2">Uncharacterized protein</fullName>
    </submittedName>
</protein>
<feature type="compositionally biased region" description="Low complexity" evidence="1">
    <location>
        <begin position="66"/>
        <end position="101"/>
    </location>
</feature>
<dbReference type="Proteomes" id="UP001054889">
    <property type="component" value="Unassembled WGS sequence"/>
</dbReference>
<keyword evidence="3" id="KW-1185">Reference proteome</keyword>